<feature type="signal peptide" evidence="2">
    <location>
        <begin position="1"/>
        <end position="22"/>
    </location>
</feature>
<sequence length="199" mass="21218">MGIRVRVTLGATLALASAAALAQNPAGCASVKFSDDVLARFPRAQEACLDVISRGGQDYAVFNARLSEVRGNTMRVRFQLPDGTFGPTQSVTPPRDFRVLINGTPTRVADLAPNQELKAYVEVSRPVLALEPADTGQQMVIVPLVAEEAVEEERVAANPAMPATAGPAPIFATFGVLLACAALSLRAVFRLRALRRSFK</sequence>
<keyword evidence="1" id="KW-0472">Membrane</keyword>
<evidence type="ECO:0008006" key="5">
    <source>
        <dbReference type="Google" id="ProtNLM"/>
    </source>
</evidence>
<dbReference type="RefSeq" id="WP_380604020.1">
    <property type="nucleotide sequence ID" value="NZ_JBHSDU010000015.1"/>
</dbReference>
<evidence type="ECO:0000313" key="3">
    <source>
        <dbReference type="EMBL" id="MFC4313579.1"/>
    </source>
</evidence>
<feature type="transmembrane region" description="Helical" evidence="1">
    <location>
        <begin position="168"/>
        <end position="189"/>
    </location>
</feature>
<proteinExistence type="predicted"/>
<dbReference type="EMBL" id="JBHSDU010000015">
    <property type="protein sequence ID" value="MFC4313579.1"/>
    <property type="molecule type" value="Genomic_DNA"/>
</dbReference>
<evidence type="ECO:0000313" key="4">
    <source>
        <dbReference type="Proteomes" id="UP001595904"/>
    </source>
</evidence>
<gene>
    <name evidence="3" type="ORF">ACFPN2_31185</name>
</gene>
<evidence type="ECO:0000256" key="1">
    <source>
        <dbReference type="SAM" id="Phobius"/>
    </source>
</evidence>
<reference evidence="4" key="1">
    <citation type="journal article" date="2019" name="Int. J. Syst. Evol. Microbiol.">
        <title>The Global Catalogue of Microorganisms (GCM) 10K type strain sequencing project: providing services to taxonomists for standard genome sequencing and annotation.</title>
        <authorList>
            <consortium name="The Broad Institute Genomics Platform"/>
            <consortium name="The Broad Institute Genome Sequencing Center for Infectious Disease"/>
            <person name="Wu L."/>
            <person name="Ma J."/>
        </authorList>
    </citation>
    <scope>NUCLEOTIDE SEQUENCE [LARGE SCALE GENOMIC DNA]</scope>
    <source>
        <strain evidence="4">CGMCC 1.10759</strain>
    </source>
</reference>
<evidence type="ECO:0000256" key="2">
    <source>
        <dbReference type="SAM" id="SignalP"/>
    </source>
</evidence>
<feature type="chain" id="PRO_5045849209" description="Secreted protein" evidence="2">
    <location>
        <begin position="23"/>
        <end position="199"/>
    </location>
</feature>
<keyword evidence="1" id="KW-0812">Transmembrane</keyword>
<accession>A0ABV8T156</accession>
<name>A0ABV8T156_9GAMM</name>
<protein>
    <recommendedName>
        <fullName evidence="5">Secreted protein</fullName>
    </recommendedName>
</protein>
<comment type="caution">
    <text evidence="3">The sequence shown here is derived from an EMBL/GenBank/DDBJ whole genome shotgun (WGS) entry which is preliminary data.</text>
</comment>
<keyword evidence="2" id="KW-0732">Signal</keyword>
<organism evidence="3 4">
    <name type="scientific">Steroidobacter flavus</name>
    <dbReference type="NCBI Taxonomy" id="1842136"/>
    <lineage>
        <taxon>Bacteria</taxon>
        <taxon>Pseudomonadati</taxon>
        <taxon>Pseudomonadota</taxon>
        <taxon>Gammaproteobacteria</taxon>
        <taxon>Steroidobacterales</taxon>
        <taxon>Steroidobacteraceae</taxon>
        <taxon>Steroidobacter</taxon>
    </lineage>
</organism>
<keyword evidence="1" id="KW-1133">Transmembrane helix</keyword>
<keyword evidence="4" id="KW-1185">Reference proteome</keyword>
<dbReference type="Proteomes" id="UP001595904">
    <property type="component" value="Unassembled WGS sequence"/>
</dbReference>